<keyword evidence="5" id="KW-1185">Reference proteome</keyword>
<gene>
    <name evidence="4" type="ORF">HDF14_005289</name>
</gene>
<dbReference type="InterPro" id="IPR041669">
    <property type="entry name" value="TetR_C_15"/>
</dbReference>
<reference evidence="4 5" key="1">
    <citation type="submission" date="2020-08" db="EMBL/GenBank/DDBJ databases">
        <title>Genomic Encyclopedia of Type Strains, Phase IV (KMG-V): Genome sequencing to study the core and pangenomes of soil and plant-associated prokaryotes.</title>
        <authorList>
            <person name="Whitman W."/>
        </authorList>
    </citation>
    <scope>NUCLEOTIDE SEQUENCE [LARGE SCALE GENOMIC DNA]</scope>
    <source>
        <strain evidence="4 5">X5P2</strain>
    </source>
</reference>
<feature type="domain" description="HTH tetR-type" evidence="3">
    <location>
        <begin position="21"/>
        <end position="81"/>
    </location>
</feature>
<evidence type="ECO:0000256" key="2">
    <source>
        <dbReference type="PROSITE-ProRule" id="PRU00335"/>
    </source>
</evidence>
<keyword evidence="1 2" id="KW-0238">DNA-binding</keyword>
<evidence type="ECO:0000313" key="4">
    <source>
        <dbReference type="EMBL" id="MBB5331640.1"/>
    </source>
</evidence>
<dbReference type="EMBL" id="JACHEB010000016">
    <property type="protein sequence ID" value="MBB5331640.1"/>
    <property type="molecule type" value="Genomic_DNA"/>
</dbReference>
<dbReference type="InterPro" id="IPR050109">
    <property type="entry name" value="HTH-type_TetR-like_transc_reg"/>
</dbReference>
<dbReference type="RefSeq" id="WP_260698572.1">
    <property type="nucleotide sequence ID" value="NZ_JACHEB010000016.1"/>
</dbReference>
<organism evidence="4 5">
    <name type="scientific">Tunturiibacter gelidiferens</name>
    <dbReference type="NCBI Taxonomy" id="3069689"/>
    <lineage>
        <taxon>Bacteria</taxon>
        <taxon>Pseudomonadati</taxon>
        <taxon>Acidobacteriota</taxon>
        <taxon>Terriglobia</taxon>
        <taxon>Terriglobales</taxon>
        <taxon>Acidobacteriaceae</taxon>
        <taxon>Tunturiibacter</taxon>
    </lineage>
</organism>
<evidence type="ECO:0000256" key="1">
    <source>
        <dbReference type="ARBA" id="ARBA00023125"/>
    </source>
</evidence>
<dbReference type="SUPFAM" id="SSF46689">
    <property type="entry name" value="Homeodomain-like"/>
    <property type="match status" value="1"/>
</dbReference>
<proteinExistence type="predicted"/>
<dbReference type="Gene3D" id="1.10.357.10">
    <property type="entry name" value="Tetracycline Repressor, domain 2"/>
    <property type="match status" value="1"/>
</dbReference>
<dbReference type="GO" id="GO:0000976">
    <property type="term" value="F:transcription cis-regulatory region binding"/>
    <property type="evidence" value="ECO:0007669"/>
    <property type="project" value="TreeGrafter"/>
</dbReference>
<feature type="DNA-binding region" description="H-T-H motif" evidence="2">
    <location>
        <begin position="44"/>
        <end position="63"/>
    </location>
</feature>
<accession>A0A9X0QJU9</accession>
<dbReference type="PANTHER" id="PTHR30055:SF201">
    <property type="entry name" value="TRANSCRIPTIONAL REGULATORY PROTEIN"/>
    <property type="match status" value="1"/>
</dbReference>
<comment type="caution">
    <text evidence="4">The sequence shown here is derived from an EMBL/GenBank/DDBJ whole genome shotgun (WGS) entry which is preliminary data.</text>
</comment>
<dbReference type="PANTHER" id="PTHR30055">
    <property type="entry name" value="HTH-TYPE TRANSCRIPTIONAL REGULATOR RUTR"/>
    <property type="match status" value="1"/>
</dbReference>
<evidence type="ECO:0000259" key="3">
    <source>
        <dbReference type="PROSITE" id="PS50977"/>
    </source>
</evidence>
<dbReference type="PRINTS" id="PR00455">
    <property type="entry name" value="HTHTETR"/>
</dbReference>
<protein>
    <submittedName>
        <fullName evidence="4">AcrR family transcriptional regulator</fullName>
    </submittedName>
</protein>
<dbReference type="Pfam" id="PF17918">
    <property type="entry name" value="TetR_C_15"/>
    <property type="match status" value="1"/>
</dbReference>
<evidence type="ECO:0000313" key="5">
    <source>
        <dbReference type="Proteomes" id="UP000535182"/>
    </source>
</evidence>
<name>A0A9X0QJU9_9BACT</name>
<dbReference type="Proteomes" id="UP000535182">
    <property type="component" value="Unassembled WGS sequence"/>
</dbReference>
<dbReference type="InterPro" id="IPR001647">
    <property type="entry name" value="HTH_TetR"/>
</dbReference>
<dbReference type="GO" id="GO:0003700">
    <property type="term" value="F:DNA-binding transcription factor activity"/>
    <property type="evidence" value="ECO:0007669"/>
    <property type="project" value="TreeGrafter"/>
</dbReference>
<dbReference type="AlphaFoldDB" id="A0A9X0QJU9"/>
<dbReference type="InterPro" id="IPR009057">
    <property type="entry name" value="Homeodomain-like_sf"/>
</dbReference>
<sequence length="221" mass="24045">MSQRSSVMLEPRKQPVQARSAASVDAILEATIQVLLSVGKERLTTTKVASRAGVSVGTLYQYFPNKSALLQGALIRHLDEVTEAIGRVCREQRGKTLKEMAAALINAFLATKMRDAKTSVALYSVSSDVDGVKIAQQMQLHTNKSVAGMLATTSDTLTKDPQLVASMVQSAMAGVSRRLLESPEPEKQLEALRQELIFFVCKYLEACSARVPDSEFVVEPS</sequence>
<dbReference type="PROSITE" id="PS50977">
    <property type="entry name" value="HTH_TETR_2"/>
    <property type="match status" value="1"/>
</dbReference>
<dbReference type="Pfam" id="PF00440">
    <property type="entry name" value="TetR_N"/>
    <property type="match status" value="1"/>
</dbReference>